<evidence type="ECO:0000259" key="4">
    <source>
        <dbReference type="Pfam" id="PF22178"/>
    </source>
</evidence>
<dbReference type="InterPro" id="IPR054030">
    <property type="entry name" value="Gp5_Vgr_C"/>
</dbReference>
<dbReference type="Pfam" id="PF22178">
    <property type="entry name" value="Gp5_trimer_C"/>
    <property type="match status" value="1"/>
</dbReference>
<dbReference type="PANTHER" id="PTHR32305:SF11">
    <property type="entry name" value="TYPE VI SECRETION SYSTEM SPIKE PROTEIN VGRG3"/>
    <property type="match status" value="1"/>
</dbReference>
<sequence length="771" mass="83473">MDDAFSAIDLVQAERLLRIETPLGADVLLLERFAGREQVNGLFEFRAVVRAKRADVTPQDLVGKLVDVSLDLGQGGRESAEGRRSWNALVTDLVEEPRLKEGLRQYMLTLRPELWLLSQRSDCRIWQNRTSLEVAETLLSEHGLRRPDTGGVSAPVRPQEYSIQWNETDLDYLLRRLEEDGLFYWVRHAAGAQTVAIADSSTAWDKGHDGGEGQVRYSEGSTDRDHLSEWRRRFSFVPGKRAGRDWNFETPATVPGGEAPSLVNLPRNGAYELYEYPARALDASTNEAASKLRMQATEADHERIRGQSTVRTLAPGAKLKPYDVAHPENGFETAVALLVEHEAEDTSYETSEGEPVYRNRVEALPARTPFTPHRKTRRPRIEGSQIALVAGPGGEEIHTDQYGRIKLWFPWDRRARKDGTDTKWVRVGQPWAGGTWGAQVIPRIGMEAIVSFQDGDPDKPIVTALVPNPDKSVPYDLPANKTRMTFRSDTHKGSGFNEFSMEDDNGRENFFQHAQKDMTTRVLNTQTSRVDSHAVQSVGANRSVEVGGNQKHEVGGSMNLTVGGTGPQAMALMAQVSGLAGQTAGLLQQAGQIGGGNMAAIGQMAMSIAGSAMGFFGGGGLQSRQGVVSGPSPRSDAGTALSQAGQGMGDAAASLFSLPGTLTNVVGSFQSDTVGIARTEQIGVSKITNVGKTSLENVGQFKKVIVGEEFVIECGASKLIMRKDGTVIILGSNFNFTASGPAQMNGVVVDLNKPGGPQEVSSTSADSTAKG</sequence>
<feature type="domain" description="Gp5/Type VI secretion system Vgr C-terminal trimerisation" evidence="4">
    <location>
        <begin position="484"/>
        <end position="565"/>
    </location>
</feature>
<dbReference type="InterPro" id="IPR006533">
    <property type="entry name" value="T6SS_Vgr_RhsGE"/>
</dbReference>
<protein>
    <submittedName>
        <fullName evidence="5">Type VI secretion system tip protein VgrG</fullName>
    </submittedName>
</protein>
<dbReference type="SUPFAM" id="SSF69279">
    <property type="entry name" value="Phage tail proteins"/>
    <property type="match status" value="2"/>
</dbReference>
<dbReference type="Pfam" id="PF05954">
    <property type="entry name" value="Phage_GPD"/>
    <property type="match status" value="1"/>
</dbReference>
<dbReference type="NCBIfam" id="TIGR03361">
    <property type="entry name" value="VI_Rhs_Vgr"/>
    <property type="match status" value="1"/>
</dbReference>
<dbReference type="InterPro" id="IPR017847">
    <property type="entry name" value="T6SS_RhsGE_Vgr_subset"/>
</dbReference>
<reference evidence="5 6" key="1">
    <citation type="submission" date="2019-09" db="EMBL/GenBank/DDBJ databases">
        <title>YIM 132180 draft genome.</title>
        <authorList>
            <person name="Zhang K."/>
        </authorList>
    </citation>
    <scope>NUCLEOTIDE SEQUENCE [LARGE SCALE GENOMIC DNA]</scope>
    <source>
        <strain evidence="5 6">YIM 132180</strain>
    </source>
</reference>
<feature type="domain" description="Gp5/Type VI secretion system Vgr protein OB-fold" evidence="3">
    <location>
        <begin position="399"/>
        <end position="464"/>
    </location>
</feature>
<evidence type="ECO:0000256" key="1">
    <source>
        <dbReference type="ARBA" id="ARBA00005558"/>
    </source>
</evidence>
<dbReference type="InterPro" id="IPR050708">
    <property type="entry name" value="T6SS_VgrG/RHS"/>
</dbReference>
<dbReference type="RefSeq" id="WP_150972246.1">
    <property type="nucleotide sequence ID" value="NZ_VZDO01000017.1"/>
</dbReference>
<dbReference type="SUPFAM" id="SSF69349">
    <property type="entry name" value="Phage fibre proteins"/>
    <property type="match status" value="1"/>
</dbReference>
<dbReference type="Gene3D" id="4.10.220.110">
    <property type="match status" value="1"/>
</dbReference>
<gene>
    <name evidence="5" type="primary">tssI</name>
    <name evidence="5" type="ORF">F6X38_18420</name>
</gene>
<dbReference type="InterPro" id="IPR037026">
    <property type="entry name" value="Vgr_OB-fold_dom_sf"/>
</dbReference>
<organism evidence="5 6">
    <name type="scientific">Plantimonas leprariae</name>
    <dbReference type="NCBI Taxonomy" id="2615207"/>
    <lineage>
        <taxon>Bacteria</taxon>
        <taxon>Pseudomonadati</taxon>
        <taxon>Pseudomonadota</taxon>
        <taxon>Alphaproteobacteria</taxon>
        <taxon>Hyphomicrobiales</taxon>
        <taxon>Aurantimonadaceae</taxon>
        <taxon>Plantimonas</taxon>
    </lineage>
</organism>
<name>A0A7V7PLS9_9HYPH</name>
<dbReference type="EMBL" id="VZDO01000017">
    <property type="protein sequence ID" value="KAB0677367.1"/>
    <property type="molecule type" value="Genomic_DNA"/>
</dbReference>
<accession>A0A7V7PLS9</accession>
<dbReference type="Gene3D" id="3.55.50.10">
    <property type="entry name" value="Baseplate protein-like domains"/>
    <property type="match status" value="1"/>
</dbReference>
<keyword evidence="6" id="KW-1185">Reference proteome</keyword>
<dbReference type="Gene3D" id="2.30.110.50">
    <property type="match status" value="1"/>
</dbReference>
<evidence type="ECO:0000256" key="2">
    <source>
        <dbReference type="SAM" id="MobiDB-lite"/>
    </source>
</evidence>
<dbReference type="PANTHER" id="PTHR32305">
    <property type="match status" value="1"/>
</dbReference>
<dbReference type="AlphaFoldDB" id="A0A7V7PLS9"/>
<evidence type="ECO:0000313" key="5">
    <source>
        <dbReference type="EMBL" id="KAB0677367.1"/>
    </source>
</evidence>
<feature type="region of interest" description="Disordered" evidence="2">
    <location>
        <begin position="624"/>
        <end position="644"/>
    </location>
</feature>
<evidence type="ECO:0000313" key="6">
    <source>
        <dbReference type="Proteomes" id="UP000432089"/>
    </source>
</evidence>
<dbReference type="InterPro" id="IPR006531">
    <property type="entry name" value="Gp5/Vgr_OB"/>
</dbReference>
<comment type="similarity">
    <text evidence="1">Belongs to the VgrG protein family.</text>
</comment>
<dbReference type="NCBIfam" id="TIGR01646">
    <property type="entry name" value="vgr_GE"/>
    <property type="match status" value="1"/>
</dbReference>
<proteinExistence type="inferred from homology"/>
<dbReference type="Pfam" id="PF04717">
    <property type="entry name" value="Phage_base_V"/>
    <property type="match status" value="1"/>
</dbReference>
<dbReference type="Gene3D" id="2.40.50.230">
    <property type="entry name" value="Gp5 N-terminal domain"/>
    <property type="match status" value="1"/>
</dbReference>
<evidence type="ECO:0000259" key="3">
    <source>
        <dbReference type="Pfam" id="PF04717"/>
    </source>
</evidence>
<dbReference type="Proteomes" id="UP000432089">
    <property type="component" value="Unassembled WGS sequence"/>
</dbReference>
<dbReference type="SUPFAM" id="SSF69255">
    <property type="entry name" value="gp5 N-terminal domain-like"/>
    <property type="match status" value="1"/>
</dbReference>
<comment type="caution">
    <text evidence="5">The sequence shown here is derived from an EMBL/GenBank/DDBJ whole genome shotgun (WGS) entry which is preliminary data.</text>
</comment>